<gene>
    <name evidence="1" type="ORF">AZI86_01215</name>
</gene>
<protein>
    <recommendedName>
        <fullName evidence="3">RNA-binding protein</fullName>
    </recommendedName>
</protein>
<dbReference type="Pfam" id="PF13083">
    <property type="entry name" value="KH_KhpA-B"/>
    <property type="match status" value="1"/>
</dbReference>
<evidence type="ECO:0000313" key="1">
    <source>
        <dbReference type="EMBL" id="KYG65724.1"/>
    </source>
</evidence>
<dbReference type="AlphaFoldDB" id="A0A150WMX6"/>
<name>A0A150WMX6_BDEBC</name>
<evidence type="ECO:0000313" key="2">
    <source>
        <dbReference type="Proteomes" id="UP000075320"/>
    </source>
</evidence>
<comment type="caution">
    <text evidence="1">The sequence shown here is derived from an EMBL/GenBank/DDBJ whole genome shotgun (WGS) entry which is preliminary data.</text>
</comment>
<proteinExistence type="predicted"/>
<evidence type="ECO:0008006" key="3">
    <source>
        <dbReference type="Google" id="ProtNLM"/>
    </source>
</evidence>
<sequence>MDVYKKLRKPKGSIESEASEFANLISLVCKKITVDQNPESSFNVSVEIGEQSILFVIDPPPQSMGRILGSGGKTINALRVIAKAMCAPHGFRGVIEVVYREKDQVPLSKV</sequence>
<dbReference type="Proteomes" id="UP000075320">
    <property type="component" value="Unassembled WGS sequence"/>
</dbReference>
<dbReference type="EMBL" id="LUKE01000001">
    <property type="protein sequence ID" value="KYG65724.1"/>
    <property type="molecule type" value="Genomic_DNA"/>
</dbReference>
<keyword evidence="2" id="KW-1185">Reference proteome</keyword>
<reference evidence="1 2" key="1">
    <citation type="submission" date="2016-03" db="EMBL/GenBank/DDBJ databases">
        <authorList>
            <person name="Ploux O."/>
        </authorList>
    </citation>
    <scope>NUCLEOTIDE SEQUENCE [LARGE SCALE GENOMIC DNA]</scope>
    <source>
        <strain evidence="1 2">R0</strain>
    </source>
</reference>
<accession>A0A150WMX6</accession>
<dbReference type="RefSeq" id="WP_061833268.1">
    <property type="nucleotide sequence ID" value="NZ_LUKE01000001.1"/>
</dbReference>
<organism evidence="1 2">
    <name type="scientific">Bdellovibrio bacteriovorus</name>
    <dbReference type="NCBI Taxonomy" id="959"/>
    <lineage>
        <taxon>Bacteria</taxon>
        <taxon>Pseudomonadati</taxon>
        <taxon>Bdellovibrionota</taxon>
        <taxon>Bdellovibrionia</taxon>
        <taxon>Bdellovibrionales</taxon>
        <taxon>Pseudobdellovibrionaceae</taxon>
        <taxon>Bdellovibrio</taxon>
    </lineage>
</organism>